<evidence type="ECO:0000313" key="2">
    <source>
        <dbReference type="Proteomes" id="UP000295182"/>
    </source>
</evidence>
<protein>
    <submittedName>
        <fullName evidence="1">Uncharacterized protein</fullName>
    </submittedName>
</protein>
<reference evidence="1 2" key="1">
    <citation type="submission" date="2019-03" db="EMBL/GenBank/DDBJ databases">
        <title>Genomic Encyclopedia of Type Strains, Phase IV (KMG-IV): sequencing the most valuable type-strain genomes for metagenomic binning, comparative biology and taxonomic classification.</title>
        <authorList>
            <person name="Goeker M."/>
        </authorList>
    </citation>
    <scope>NUCLEOTIDE SEQUENCE [LARGE SCALE GENOMIC DNA]</scope>
    <source>
        <strain evidence="1 2">DSM 1837</strain>
    </source>
</reference>
<evidence type="ECO:0000313" key="1">
    <source>
        <dbReference type="EMBL" id="TCP12972.1"/>
    </source>
</evidence>
<keyword evidence="2" id="KW-1185">Reference proteome</keyword>
<proteinExistence type="predicted"/>
<sequence length="37" mass="4057">MASFSRVLWKYSGRAQEVIAASSRSTGTRRTLPAASR</sequence>
<dbReference type="EMBL" id="SLXH01000035">
    <property type="protein sequence ID" value="TCP12972.1"/>
    <property type="molecule type" value="Genomic_DNA"/>
</dbReference>
<organism evidence="1 2">
    <name type="scientific">Simplicispira metamorpha</name>
    <dbReference type="NCBI Taxonomy" id="80881"/>
    <lineage>
        <taxon>Bacteria</taxon>
        <taxon>Pseudomonadati</taxon>
        <taxon>Pseudomonadota</taxon>
        <taxon>Betaproteobacteria</taxon>
        <taxon>Burkholderiales</taxon>
        <taxon>Comamonadaceae</taxon>
        <taxon>Simplicispira</taxon>
    </lineage>
</organism>
<dbReference type="AlphaFoldDB" id="A0A4R2N0P1"/>
<gene>
    <name evidence="1" type="ORF">EV674_13528</name>
</gene>
<dbReference type="Proteomes" id="UP000295182">
    <property type="component" value="Unassembled WGS sequence"/>
</dbReference>
<name>A0A4R2N0P1_9BURK</name>
<accession>A0A4R2N0P1</accession>
<comment type="caution">
    <text evidence="1">The sequence shown here is derived from an EMBL/GenBank/DDBJ whole genome shotgun (WGS) entry which is preliminary data.</text>
</comment>